<dbReference type="AlphaFoldDB" id="A0A922SG00"/>
<dbReference type="PANTHER" id="PTHR46599">
    <property type="entry name" value="PIGGYBAC TRANSPOSABLE ELEMENT-DERIVED PROTEIN 4"/>
    <property type="match status" value="1"/>
</dbReference>
<evidence type="ECO:0000313" key="2">
    <source>
        <dbReference type="EMBL" id="KAH9636406.1"/>
    </source>
</evidence>
<evidence type="ECO:0000313" key="3">
    <source>
        <dbReference type="Proteomes" id="UP000814243"/>
    </source>
</evidence>
<dbReference type="Pfam" id="PF13843">
    <property type="entry name" value="DDE_Tnp_1_7"/>
    <property type="match status" value="1"/>
</dbReference>
<evidence type="ECO:0000259" key="1">
    <source>
        <dbReference type="Pfam" id="PF13843"/>
    </source>
</evidence>
<comment type="caution">
    <text evidence="2">The sequence shown here is derived from an EMBL/GenBank/DDBJ whole genome shotgun (WGS) entry which is preliminary data.</text>
</comment>
<protein>
    <recommendedName>
        <fullName evidence="1">PiggyBac transposable element-derived protein domain-containing protein</fullName>
    </recommendedName>
</protein>
<gene>
    <name evidence="2" type="ORF">HF086_006166</name>
</gene>
<dbReference type="Proteomes" id="UP000814243">
    <property type="component" value="Unassembled WGS sequence"/>
</dbReference>
<feature type="domain" description="PiggyBac transposable element-derived protein" evidence="1">
    <location>
        <begin position="33"/>
        <end position="329"/>
    </location>
</feature>
<name>A0A922SG00_SPOEX</name>
<reference evidence="2" key="1">
    <citation type="journal article" date="2021" name="G3 (Bethesda)">
        <title>Genome and transcriptome analysis of the beet armyworm Spodoptera exigua reveals targets for pest control. .</title>
        <authorList>
            <person name="Simon S."/>
            <person name="Breeschoten T."/>
            <person name="Jansen H.J."/>
            <person name="Dirks R.P."/>
            <person name="Schranz M.E."/>
            <person name="Ros V.I.D."/>
        </authorList>
    </citation>
    <scope>NUCLEOTIDE SEQUENCE</scope>
    <source>
        <strain evidence="2">TB_SE_WUR_2020</strain>
    </source>
</reference>
<dbReference type="PANTHER" id="PTHR46599:SF3">
    <property type="entry name" value="PIGGYBAC TRANSPOSABLE ELEMENT-DERIVED PROTEIN 4"/>
    <property type="match status" value="1"/>
</dbReference>
<organism evidence="2 3">
    <name type="scientific">Spodoptera exigua</name>
    <name type="common">Beet armyworm</name>
    <name type="synonym">Noctua fulgens</name>
    <dbReference type="NCBI Taxonomy" id="7107"/>
    <lineage>
        <taxon>Eukaryota</taxon>
        <taxon>Metazoa</taxon>
        <taxon>Ecdysozoa</taxon>
        <taxon>Arthropoda</taxon>
        <taxon>Hexapoda</taxon>
        <taxon>Insecta</taxon>
        <taxon>Pterygota</taxon>
        <taxon>Neoptera</taxon>
        <taxon>Endopterygota</taxon>
        <taxon>Lepidoptera</taxon>
        <taxon>Glossata</taxon>
        <taxon>Ditrysia</taxon>
        <taxon>Noctuoidea</taxon>
        <taxon>Noctuidae</taxon>
        <taxon>Amphipyrinae</taxon>
        <taxon>Spodoptera</taxon>
    </lineage>
</organism>
<dbReference type="EMBL" id="JACEFF010000501">
    <property type="protein sequence ID" value="KAH9636406.1"/>
    <property type="molecule type" value="Genomic_DNA"/>
</dbReference>
<proteinExistence type="predicted"/>
<sequence length="340" mass="39612">MESVWMAGNPAVKNIFPFIGTPGIKQYMPETEPIDYFNLLFNAEFFSLLLTCTNANGEKTKRNAHHPNARFRRWKNVTVEELKVFIGVILLMGIIKLNRISDYWSKHYLLDVNFSNYMSRNKFFLILRALNVQTLPGNQSLNKVHTLIEMFNKTMENLYYPTKEMAIDESLILWKGRLRFRQYIKNRAHKYGIKLYMLADHHGICLKIHLYAGSQDLTVGGRDHVKKVIRLLVANYLNNGHSLYVDNYYSSVDIAEELLNKKMHVTGTLNFNRKGNPKQVINARLQPTEACIMHNNKNITVTKWRDKREVAFISTAHDSQYIETRNKYGNMSFKPAVQVK</sequence>
<dbReference type="InterPro" id="IPR029526">
    <property type="entry name" value="PGBD"/>
</dbReference>
<accession>A0A922SG00</accession>